<dbReference type="PROSITE" id="PS50003">
    <property type="entry name" value="PH_DOMAIN"/>
    <property type="match status" value="1"/>
</dbReference>
<dbReference type="Gene3D" id="1.20.58.60">
    <property type="match status" value="3"/>
</dbReference>
<proteinExistence type="inferred from homology"/>
<keyword evidence="2" id="KW-0117">Actin capping</keyword>
<feature type="domain" description="PH" evidence="6">
    <location>
        <begin position="442"/>
        <end position="554"/>
    </location>
</feature>
<accession>A0ABQ7Q9R8</accession>
<dbReference type="Proteomes" id="UP000823941">
    <property type="component" value="Chromosome 18"/>
</dbReference>
<dbReference type="SMART" id="SM00150">
    <property type="entry name" value="SPEC"/>
    <property type="match status" value="3"/>
</dbReference>
<reference evidence="7 8" key="1">
    <citation type="submission" date="2021-06" db="EMBL/GenBank/DDBJ databases">
        <title>A haploid diamondback moth (Plutella xylostella L.) genome assembly resolves 31 chromosomes and identifies a diamide resistance mutation.</title>
        <authorList>
            <person name="Ward C.M."/>
            <person name="Perry K.D."/>
            <person name="Baker G."/>
            <person name="Powis K."/>
            <person name="Heckel D.G."/>
            <person name="Baxter S.W."/>
        </authorList>
    </citation>
    <scope>NUCLEOTIDE SEQUENCE [LARGE SCALE GENOMIC DNA]</scope>
    <source>
        <strain evidence="7 8">LV</strain>
        <tissue evidence="7">Single pupa</tissue>
    </source>
</reference>
<keyword evidence="4" id="KW-0175">Coiled coil</keyword>
<gene>
    <name evidence="7" type="ORF">JYU34_013432</name>
</gene>
<evidence type="ECO:0000256" key="5">
    <source>
        <dbReference type="SAM" id="MobiDB-lite"/>
    </source>
</evidence>
<dbReference type="Gene3D" id="2.30.29.30">
    <property type="entry name" value="Pleckstrin-homology domain (PH domain)/Phosphotyrosine-binding domain (PTB)"/>
    <property type="match status" value="1"/>
</dbReference>
<evidence type="ECO:0000256" key="3">
    <source>
        <dbReference type="ARBA" id="ARBA00022737"/>
    </source>
</evidence>
<dbReference type="Pfam" id="PF00435">
    <property type="entry name" value="Spectrin"/>
    <property type="match status" value="3"/>
</dbReference>
<protein>
    <recommendedName>
        <fullName evidence="6">PH domain-containing protein</fullName>
    </recommendedName>
</protein>
<evidence type="ECO:0000313" key="7">
    <source>
        <dbReference type="EMBL" id="KAG7301982.1"/>
    </source>
</evidence>
<feature type="compositionally biased region" description="Low complexity" evidence="5">
    <location>
        <begin position="388"/>
        <end position="401"/>
    </location>
</feature>
<dbReference type="InterPro" id="IPR001849">
    <property type="entry name" value="PH_domain"/>
</dbReference>
<feature type="compositionally biased region" description="Basic and acidic residues" evidence="5">
    <location>
        <begin position="374"/>
        <end position="383"/>
    </location>
</feature>
<feature type="region of interest" description="Disordered" evidence="5">
    <location>
        <begin position="329"/>
        <end position="446"/>
    </location>
</feature>
<evidence type="ECO:0000259" key="6">
    <source>
        <dbReference type="PROSITE" id="PS50003"/>
    </source>
</evidence>
<feature type="coiled-coil region" evidence="4">
    <location>
        <begin position="182"/>
        <end position="241"/>
    </location>
</feature>
<dbReference type="InterPro" id="IPR001605">
    <property type="entry name" value="PH_dom-spectrin-type"/>
</dbReference>
<dbReference type="InterPro" id="IPR011993">
    <property type="entry name" value="PH-like_dom_sf"/>
</dbReference>
<dbReference type="EMBL" id="JAHIBW010000018">
    <property type="protein sequence ID" value="KAG7301982.1"/>
    <property type="molecule type" value="Genomic_DNA"/>
</dbReference>
<dbReference type="InterPro" id="IPR018159">
    <property type="entry name" value="Spectrin/alpha-actinin"/>
</dbReference>
<feature type="compositionally biased region" description="Basic residues" evidence="5">
    <location>
        <begin position="402"/>
        <end position="421"/>
    </location>
</feature>
<organism evidence="7 8">
    <name type="scientific">Plutella xylostella</name>
    <name type="common">Diamondback moth</name>
    <name type="synonym">Plutella maculipennis</name>
    <dbReference type="NCBI Taxonomy" id="51655"/>
    <lineage>
        <taxon>Eukaryota</taxon>
        <taxon>Metazoa</taxon>
        <taxon>Ecdysozoa</taxon>
        <taxon>Arthropoda</taxon>
        <taxon>Hexapoda</taxon>
        <taxon>Insecta</taxon>
        <taxon>Pterygota</taxon>
        <taxon>Neoptera</taxon>
        <taxon>Endopterygota</taxon>
        <taxon>Lepidoptera</taxon>
        <taxon>Glossata</taxon>
        <taxon>Ditrysia</taxon>
        <taxon>Yponomeutoidea</taxon>
        <taxon>Plutellidae</taxon>
        <taxon>Plutella</taxon>
    </lineage>
</organism>
<dbReference type="SUPFAM" id="SSF46966">
    <property type="entry name" value="Spectrin repeat"/>
    <property type="match status" value="3"/>
</dbReference>
<feature type="compositionally biased region" description="Acidic residues" evidence="5">
    <location>
        <begin position="432"/>
        <end position="445"/>
    </location>
</feature>
<dbReference type="PRINTS" id="PR00683">
    <property type="entry name" value="SPECTRINPH"/>
</dbReference>
<keyword evidence="8" id="KW-1185">Reference proteome</keyword>
<comment type="similarity">
    <text evidence="1">Belongs to the spectrin family.</text>
</comment>
<evidence type="ECO:0000256" key="2">
    <source>
        <dbReference type="ARBA" id="ARBA00022467"/>
    </source>
</evidence>
<dbReference type="InterPro" id="IPR002017">
    <property type="entry name" value="Spectrin_repeat"/>
</dbReference>
<feature type="compositionally biased region" description="Basic and acidic residues" evidence="5">
    <location>
        <begin position="329"/>
        <end position="343"/>
    </location>
</feature>
<feature type="compositionally biased region" description="Polar residues" evidence="5">
    <location>
        <begin position="360"/>
        <end position="373"/>
    </location>
</feature>
<dbReference type="InterPro" id="IPR041681">
    <property type="entry name" value="PH_9"/>
</dbReference>
<name>A0ABQ7Q9R8_PLUXY</name>
<evidence type="ECO:0000313" key="8">
    <source>
        <dbReference type="Proteomes" id="UP000823941"/>
    </source>
</evidence>
<evidence type="ECO:0000256" key="1">
    <source>
        <dbReference type="ARBA" id="ARBA00006826"/>
    </source>
</evidence>
<dbReference type="SMART" id="SM00233">
    <property type="entry name" value="PH"/>
    <property type="match status" value="1"/>
</dbReference>
<sequence length="593" mass="66769">MIAMGHSDNATIAQWKEGLKETWQDLLELIETRTQMLAASRELHKYFHDCKDALQRVNEKARGVSEELGRDALSVGALQRKHTTFMQDLTTLQLQVEAITSECDRLGASYAGDKAAEISRRCGEVRQAWDALQAACSARKAKLEDADDLYKFLNKVRTLTIWMDDVVRQMNTNEKPRDVSGVELLMNNHQSLKAEIDTREDNFSSCINLGKELLSRQHYASADIKEKLVALTNNRNALLRRWEERWENLQLILEVYQFARDAAVAEAWLIAQQPYLKSQELGHTIDEVESLIKKHEAFEKSAAAQEDRFSALTRLTTFEVKEMKRRQELAEAAEREKREREAAEAAAAAAQDAVDRAASPEQQPQVVRRSSTKAPEKAQERPHSQPAGPSTSISSPPSTGKIKSRSRSKSPFRSFRWKTAKKLIAGSHHSDDEEGASPGGEDEGVEGTLVRKHEWESAAKRASNRSWDKVYVVAKGGRMSFYKDQKAYSASPEQCWRAEAPLDLTGAAVEVAANYTKKRHVFRLRLASGAEFLLQAHDEAEMSWWLEGLRARTAAPASRSHTLPAPAKDEPKRRSFFTLKKKSVQLVTFALAP</sequence>
<dbReference type="CDD" id="cd10571">
    <property type="entry name" value="PH_beta_spectrin"/>
    <property type="match status" value="1"/>
</dbReference>
<dbReference type="SUPFAM" id="SSF50729">
    <property type="entry name" value="PH domain-like"/>
    <property type="match status" value="1"/>
</dbReference>
<keyword evidence="3" id="KW-0677">Repeat</keyword>
<dbReference type="PANTHER" id="PTHR11915">
    <property type="entry name" value="SPECTRIN/FILAMIN RELATED CYTOSKELETAL PROTEIN"/>
    <property type="match status" value="1"/>
</dbReference>
<dbReference type="CDD" id="cd00176">
    <property type="entry name" value="SPEC"/>
    <property type="match status" value="1"/>
</dbReference>
<comment type="caution">
    <text evidence="7">The sequence shown here is derived from an EMBL/GenBank/DDBJ whole genome shotgun (WGS) entry which is preliminary data.</text>
</comment>
<evidence type="ECO:0000256" key="4">
    <source>
        <dbReference type="SAM" id="Coils"/>
    </source>
</evidence>
<dbReference type="Pfam" id="PF15410">
    <property type="entry name" value="PH_9"/>
    <property type="match status" value="1"/>
</dbReference>